<dbReference type="HOGENOM" id="CLU_136334_0_0_1"/>
<evidence type="ECO:0000313" key="1">
    <source>
        <dbReference type="EMBL" id="KEQ85068.1"/>
    </source>
</evidence>
<evidence type="ECO:0000313" key="2">
    <source>
        <dbReference type="Proteomes" id="UP000030706"/>
    </source>
</evidence>
<protein>
    <submittedName>
        <fullName evidence="1">Uncharacterized protein</fullName>
    </submittedName>
</protein>
<dbReference type="Proteomes" id="UP000030706">
    <property type="component" value="Unassembled WGS sequence"/>
</dbReference>
<accession>A0A074XHT4</accession>
<reference evidence="1 2" key="1">
    <citation type="journal article" date="2014" name="BMC Genomics">
        <title>Genome sequencing of four Aureobasidium pullulans varieties: biotechnological potential, stress tolerance, and description of new species.</title>
        <authorList>
            <person name="Gostin Ar C."/>
            <person name="Ohm R.A."/>
            <person name="Kogej T."/>
            <person name="Sonjak S."/>
            <person name="Turk M."/>
            <person name="Zajc J."/>
            <person name="Zalar P."/>
            <person name="Grube M."/>
            <person name="Sun H."/>
            <person name="Han J."/>
            <person name="Sharma A."/>
            <person name="Chiniquy J."/>
            <person name="Ngan C.Y."/>
            <person name="Lipzen A."/>
            <person name="Barry K."/>
            <person name="Grigoriev I.V."/>
            <person name="Gunde-Cimerman N."/>
        </authorList>
    </citation>
    <scope>NUCLEOTIDE SEQUENCE [LARGE SCALE GENOMIC DNA]</scope>
    <source>
        <strain evidence="1 2">EXF-150</strain>
    </source>
</reference>
<sequence length="183" mass="20819">MSTTNIYTGPDPDTTTRAEFTIHHLNRQCPTVCSPRFSHIFKVHQTLIRLMDAHPAMDQNRNQTYNTPAASKNKVYFMWDFLARTSGTLVNVPPRNPSCSNKYWKDVVLRCVLAKELILDHTGKLEQMNRATGYNDDAGIEFGEEIEAEAAKLDEKFNAEEREMIEWLRGKIPSGRIMDGLGG</sequence>
<dbReference type="AlphaFoldDB" id="A0A074XHT4"/>
<name>A0A074XHT4_AURPU</name>
<organism evidence="1 2">
    <name type="scientific">Aureobasidium pullulans EXF-150</name>
    <dbReference type="NCBI Taxonomy" id="1043002"/>
    <lineage>
        <taxon>Eukaryota</taxon>
        <taxon>Fungi</taxon>
        <taxon>Dikarya</taxon>
        <taxon>Ascomycota</taxon>
        <taxon>Pezizomycotina</taxon>
        <taxon>Dothideomycetes</taxon>
        <taxon>Dothideomycetidae</taxon>
        <taxon>Dothideales</taxon>
        <taxon>Saccotheciaceae</taxon>
        <taxon>Aureobasidium</taxon>
    </lineage>
</organism>
<dbReference type="RefSeq" id="XP_029761255.1">
    <property type="nucleotide sequence ID" value="XM_029909781.1"/>
</dbReference>
<gene>
    <name evidence="1" type="ORF">M438DRAFT_405377</name>
</gene>
<dbReference type="EMBL" id="KL584981">
    <property type="protein sequence ID" value="KEQ85068.1"/>
    <property type="molecule type" value="Genomic_DNA"/>
</dbReference>
<keyword evidence="2" id="KW-1185">Reference proteome</keyword>
<proteinExistence type="predicted"/>
<dbReference type="OrthoDB" id="5282002at2759"/>
<dbReference type="GeneID" id="40752087"/>